<keyword evidence="3" id="KW-0238">DNA-binding</keyword>
<dbReference type="InterPro" id="IPR013762">
    <property type="entry name" value="Integrase-like_cat_sf"/>
</dbReference>
<dbReference type="RefSeq" id="WP_238198373.1">
    <property type="nucleotide sequence ID" value="NZ_BPQZ01000024.1"/>
</dbReference>
<dbReference type="PROSITE" id="PS51898">
    <property type="entry name" value="TYR_RECOMBINASE"/>
    <property type="match status" value="1"/>
</dbReference>
<dbReference type="EMBL" id="BSPL01000020">
    <property type="protein sequence ID" value="GLS72336.1"/>
    <property type="molecule type" value="Genomic_DNA"/>
</dbReference>
<organism evidence="6 7">
    <name type="scientific">Methylobacterium tardum</name>
    <dbReference type="NCBI Taxonomy" id="374432"/>
    <lineage>
        <taxon>Bacteria</taxon>
        <taxon>Pseudomonadati</taxon>
        <taxon>Pseudomonadota</taxon>
        <taxon>Alphaproteobacteria</taxon>
        <taxon>Hyphomicrobiales</taxon>
        <taxon>Methylobacteriaceae</taxon>
        <taxon>Methylobacterium</taxon>
    </lineage>
</organism>
<gene>
    <name evidence="6" type="ORF">GCM10007890_43490</name>
</gene>
<feature type="domain" description="Tyr recombinase" evidence="5">
    <location>
        <begin position="170"/>
        <end position="349"/>
    </location>
</feature>
<dbReference type="GO" id="GO:0006310">
    <property type="term" value="P:DNA recombination"/>
    <property type="evidence" value="ECO:0007669"/>
    <property type="project" value="UniProtKB-KW"/>
</dbReference>
<dbReference type="PANTHER" id="PTHR30629">
    <property type="entry name" value="PROPHAGE INTEGRASE"/>
    <property type="match status" value="1"/>
</dbReference>
<evidence type="ECO:0000313" key="7">
    <source>
        <dbReference type="Proteomes" id="UP001157440"/>
    </source>
</evidence>
<comment type="similarity">
    <text evidence="1">Belongs to the 'phage' integrase family.</text>
</comment>
<sequence length="355" mass="39558">MSDAIEGVKPIRRKLASGAERVYYYHRATGHRLPDDPASPAFKAMLDRANREAASLLRPPRPSTRTIATLIRTYQSAPDWTKLAASTRETEQFNINAIEREFGDMPLAAVEQKGARAIFLEWRDELAEEHPRAADGKLVRLARILKFAFDREMIDKHPLATFRRVYGVDRSATLWLPEHFAALNAEARPEIRLAAFVALHTGQRRGDLIALRWGQYDGSAIRLTQSKTGAQVFIPCTKALRTALDELRALASAARLDVEMCPILLSPSGRPWTIEAFKTAWRRAFQRSGITADLHFHDIRGTAVTMLAEAGCTVPEIASITGHALESAQRIIDRYLARTNALAVSAIAKLEARLS</sequence>
<protein>
    <submittedName>
        <fullName evidence="6">Integrase</fullName>
    </submittedName>
</protein>
<dbReference type="Gene3D" id="1.10.150.130">
    <property type="match status" value="1"/>
</dbReference>
<name>A0AA37TE76_9HYPH</name>
<evidence type="ECO:0000256" key="2">
    <source>
        <dbReference type="ARBA" id="ARBA00022908"/>
    </source>
</evidence>
<keyword evidence="2" id="KW-0229">DNA integration</keyword>
<accession>A0AA37TE76</accession>
<dbReference type="Pfam" id="PF00589">
    <property type="entry name" value="Phage_integrase"/>
    <property type="match status" value="1"/>
</dbReference>
<reference evidence="7" key="1">
    <citation type="journal article" date="2019" name="Int. J. Syst. Evol. Microbiol.">
        <title>The Global Catalogue of Microorganisms (GCM) 10K type strain sequencing project: providing services to taxonomists for standard genome sequencing and annotation.</title>
        <authorList>
            <consortium name="The Broad Institute Genomics Platform"/>
            <consortium name="The Broad Institute Genome Sequencing Center for Infectious Disease"/>
            <person name="Wu L."/>
            <person name="Ma J."/>
        </authorList>
    </citation>
    <scope>NUCLEOTIDE SEQUENCE [LARGE SCALE GENOMIC DNA]</scope>
    <source>
        <strain evidence="7">NBRC 103632</strain>
    </source>
</reference>
<keyword evidence="4" id="KW-0233">DNA recombination</keyword>
<evidence type="ECO:0000256" key="3">
    <source>
        <dbReference type="ARBA" id="ARBA00023125"/>
    </source>
</evidence>
<evidence type="ECO:0000313" key="6">
    <source>
        <dbReference type="EMBL" id="GLS72336.1"/>
    </source>
</evidence>
<dbReference type="InterPro" id="IPR002104">
    <property type="entry name" value="Integrase_catalytic"/>
</dbReference>
<dbReference type="AlphaFoldDB" id="A0AA37TE76"/>
<dbReference type="InterPro" id="IPR010998">
    <property type="entry name" value="Integrase_recombinase_N"/>
</dbReference>
<comment type="caution">
    <text evidence="6">The sequence shown here is derived from an EMBL/GenBank/DDBJ whole genome shotgun (WGS) entry which is preliminary data.</text>
</comment>
<dbReference type="GO" id="GO:0015074">
    <property type="term" value="P:DNA integration"/>
    <property type="evidence" value="ECO:0007669"/>
    <property type="project" value="UniProtKB-KW"/>
</dbReference>
<dbReference type="InterPro" id="IPR050808">
    <property type="entry name" value="Phage_Integrase"/>
</dbReference>
<evidence type="ECO:0000259" key="5">
    <source>
        <dbReference type="PROSITE" id="PS51898"/>
    </source>
</evidence>
<evidence type="ECO:0000256" key="4">
    <source>
        <dbReference type="ARBA" id="ARBA00023172"/>
    </source>
</evidence>
<dbReference type="GO" id="GO:0003677">
    <property type="term" value="F:DNA binding"/>
    <property type="evidence" value="ECO:0007669"/>
    <property type="project" value="UniProtKB-KW"/>
</dbReference>
<proteinExistence type="inferred from homology"/>
<dbReference type="SUPFAM" id="SSF56349">
    <property type="entry name" value="DNA breaking-rejoining enzymes"/>
    <property type="match status" value="1"/>
</dbReference>
<dbReference type="InterPro" id="IPR011010">
    <property type="entry name" value="DNA_brk_join_enz"/>
</dbReference>
<dbReference type="Proteomes" id="UP001157440">
    <property type="component" value="Unassembled WGS sequence"/>
</dbReference>
<dbReference type="PANTHER" id="PTHR30629:SF2">
    <property type="entry name" value="PROPHAGE INTEGRASE INTS-RELATED"/>
    <property type="match status" value="1"/>
</dbReference>
<dbReference type="Gene3D" id="1.10.443.10">
    <property type="entry name" value="Intergrase catalytic core"/>
    <property type="match status" value="1"/>
</dbReference>
<evidence type="ECO:0000256" key="1">
    <source>
        <dbReference type="ARBA" id="ARBA00008857"/>
    </source>
</evidence>
<keyword evidence="7" id="KW-1185">Reference proteome</keyword>